<sequence length="29" mass="3320">MRATNIYIIVIECITAKQKKYDSDGKEMG</sequence>
<protein>
    <submittedName>
        <fullName evidence="1">Uncharacterized protein</fullName>
    </submittedName>
</protein>
<organism evidence="1 2">
    <name type="scientific">Proteiniphilum saccharofermentans</name>
    <dbReference type="NCBI Taxonomy" id="1642647"/>
    <lineage>
        <taxon>Bacteria</taxon>
        <taxon>Pseudomonadati</taxon>
        <taxon>Bacteroidota</taxon>
        <taxon>Bacteroidia</taxon>
        <taxon>Bacteroidales</taxon>
        <taxon>Dysgonomonadaceae</taxon>
        <taxon>Proteiniphilum</taxon>
    </lineage>
</organism>
<evidence type="ECO:0000313" key="2">
    <source>
        <dbReference type="Proteomes" id="UP000187464"/>
    </source>
</evidence>
<dbReference type="EMBL" id="LT605205">
    <property type="protein sequence ID" value="SCD19942.1"/>
    <property type="molecule type" value="Genomic_DNA"/>
</dbReference>
<reference evidence="1 2" key="1">
    <citation type="submission" date="2016-08" db="EMBL/GenBank/DDBJ databases">
        <authorList>
            <person name="Seilhamer J.J."/>
        </authorList>
    </citation>
    <scope>NUCLEOTIDE SEQUENCE [LARGE SCALE GENOMIC DNA]</scope>
    <source>
        <strain evidence="1">M3/6</strain>
    </source>
</reference>
<proteinExistence type="predicted"/>
<accession>A0A1R3T1L7</accession>
<keyword evidence="2" id="KW-1185">Reference proteome</keyword>
<evidence type="ECO:0000313" key="1">
    <source>
        <dbReference type="EMBL" id="SCD19942.1"/>
    </source>
</evidence>
<name>A0A1R3T1L7_9BACT</name>
<dbReference type="Proteomes" id="UP000187464">
    <property type="component" value="Chromosome I"/>
</dbReference>
<dbReference type="KEGG" id="psac:PSM36_1117"/>
<gene>
    <name evidence="1" type="ORF">PSM36_1117</name>
</gene>
<dbReference type="AlphaFoldDB" id="A0A1R3T1L7"/>